<reference evidence="6 7" key="1">
    <citation type="submission" date="2019-07" db="EMBL/GenBank/DDBJ databases">
        <title>Shewanella sp. YLB-06 whole genomic sequence.</title>
        <authorList>
            <person name="Yu L."/>
        </authorList>
    </citation>
    <scope>NUCLEOTIDE SEQUENCE [LARGE SCALE GENOMIC DNA]</scope>
    <source>
        <strain evidence="6 7">YLB-06</strain>
    </source>
</reference>
<evidence type="ECO:0000313" key="7">
    <source>
        <dbReference type="Proteomes" id="UP000315947"/>
    </source>
</evidence>
<dbReference type="InterPro" id="IPR050389">
    <property type="entry name" value="LysR-type_TF"/>
</dbReference>
<dbReference type="InterPro" id="IPR000847">
    <property type="entry name" value="LysR_HTH_N"/>
</dbReference>
<evidence type="ECO:0000256" key="3">
    <source>
        <dbReference type="ARBA" id="ARBA00023125"/>
    </source>
</evidence>
<dbReference type="PANTHER" id="PTHR30118">
    <property type="entry name" value="HTH-TYPE TRANSCRIPTIONAL REGULATOR LEUO-RELATED"/>
    <property type="match status" value="1"/>
</dbReference>
<evidence type="ECO:0000313" key="6">
    <source>
        <dbReference type="EMBL" id="QDO85148.1"/>
    </source>
</evidence>
<dbReference type="CDD" id="cd08466">
    <property type="entry name" value="PBP2_LeuO"/>
    <property type="match status" value="1"/>
</dbReference>
<dbReference type="Proteomes" id="UP000315947">
    <property type="component" value="Chromosome"/>
</dbReference>
<evidence type="ECO:0000256" key="2">
    <source>
        <dbReference type="ARBA" id="ARBA00023015"/>
    </source>
</evidence>
<dbReference type="InterPro" id="IPR036390">
    <property type="entry name" value="WH_DNA-bd_sf"/>
</dbReference>
<dbReference type="PRINTS" id="PR00039">
    <property type="entry name" value="HTHLYSR"/>
</dbReference>
<sequence length="301" mass="34208">MPQQKHFDLNLLRVFITVCRVGSFSKAAEELDLTQSSVSNAINRLKSTVGEDLFIRVGRGVKPTAGALSLYEEFKEPLSSIEQSLQGMKVFDPLCSERTFYVYAHETTIGLLHKRVNDHLKSLSVDIVFREIPIQEEQLQLDLQLEAVDLAIDLTKPELASFSNELLMQDNLVCVVRKGHPRISNTLSREQYFSEKHIVLNMKRGNLSMVDFLTDEVLPHREVYCEQSSILAMLATVAKCDAIAVAAQTFSQEYAELFGLQVLQPPLDTRAINYHMVWSKKLDRNPASIWLRNTLKKLINE</sequence>
<dbReference type="PANTHER" id="PTHR30118:SF6">
    <property type="entry name" value="HTH-TYPE TRANSCRIPTIONAL REGULATOR LEUO"/>
    <property type="match status" value="1"/>
</dbReference>
<dbReference type="Gene3D" id="3.40.190.10">
    <property type="entry name" value="Periplasmic binding protein-like II"/>
    <property type="match status" value="2"/>
</dbReference>
<evidence type="ECO:0000259" key="5">
    <source>
        <dbReference type="PROSITE" id="PS50931"/>
    </source>
</evidence>
<keyword evidence="2" id="KW-0805">Transcription regulation</keyword>
<keyword evidence="7" id="KW-1185">Reference proteome</keyword>
<feature type="domain" description="HTH lysR-type" evidence="5">
    <location>
        <begin position="7"/>
        <end position="64"/>
    </location>
</feature>
<keyword evidence="3" id="KW-0238">DNA-binding</keyword>
<dbReference type="RefSeq" id="WP_144047493.1">
    <property type="nucleotide sequence ID" value="NZ_CP041614.1"/>
</dbReference>
<evidence type="ECO:0000256" key="1">
    <source>
        <dbReference type="ARBA" id="ARBA00009437"/>
    </source>
</evidence>
<dbReference type="SUPFAM" id="SSF53850">
    <property type="entry name" value="Periplasmic binding protein-like II"/>
    <property type="match status" value="1"/>
</dbReference>
<accession>A0ABX5X1D0</accession>
<gene>
    <name evidence="6" type="ORF">FM037_20290</name>
</gene>
<protein>
    <submittedName>
        <fullName evidence="6">LysR family transcriptional regulator</fullName>
    </submittedName>
</protein>
<dbReference type="PROSITE" id="PS50931">
    <property type="entry name" value="HTH_LYSR"/>
    <property type="match status" value="1"/>
</dbReference>
<comment type="similarity">
    <text evidence="1">Belongs to the LysR transcriptional regulatory family.</text>
</comment>
<dbReference type="Pfam" id="PF03466">
    <property type="entry name" value="LysR_substrate"/>
    <property type="match status" value="1"/>
</dbReference>
<dbReference type="SUPFAM" id="SSF46785">
    <property type="entry name" value="Winged helix' DNA-binding domain"/>
    <property type="match status" value="1"/>
</dbReference>
<organism evidence="6 7">
    <name type="scientific">Shewanella psychropiezotolerans</name>
    <dbReference type="NCBI Taxonomy" id="2593655"/>
    <lineage>
        <taxon>Bacteria</taxon>
        <taxon>Pseudomonadati</taxon>
        <taxon>Pseudomonadota</taxon>
        <taxon>Gammaproteobacteria</taxon>
        <taxon>Alteromonadales</taxon>
        <taxon>Shewanellaceae</taxon>
        <taxon>Shewanella</taxon>
    </lineage>
</organism>
<dbReference type="InterPro" id="IPR036388">
    <property type="entry name" value="WH-like_DNA-bd_sf"/>
</dbReference>
<proteinExistence type="inferred from homology"/>
<dbReference type="InterPro" id="IPR005119">
    <property type="entry name" value="LysR_subst-bd"/>
</dbReference>
<dbReference type="EMBL" id="CP041614">
    <property type="protein sequence ID" value="QDO85148.1"/>
    <property type="molecule type" value="Genomic_DNA"/>
</dbReference>
<dbReference type="Pfam" id="PF00126">
    <property type="entry name" value="HTH_1"/>
    <property type="match status" value="1"/>
</dbReference>
<keyword evidence="4" id="KW-0804">Transcription</keyword>
<name>A0ABX5X1D0_9GAMM</name>
<evidence type="ECO:0000256" key="4">
    <source>
        <dbReference type="ARBA" id="ARBA00023163"/>
    </source>
</evidence>
<dbReference type="Gene3D" id="1.10.10.10">
    <property type="entry name" value="Winged helix-like DNA-binding domain superfamily/Winged helix DNA-binding domain"/>
    <property type="match status" value="1"/>
</dbReference>